<evidence type="ECO:0000256" key="2">
    <source>
        <dbReference type="SAM" id="Phobius"/>
    </source>
</evidence>
<dbReference type="OMA" id="EEPYDKR"/>
<proteinExistence type="predicted"/>
<dbReference type="FunCoup" id="A0A0G4EN92">
    <property type="interactions" value="103"/>
</dbReference>
<feature type="region of interest" description="Disordered" evidence="1">
    <location>
        <begin position="395"/>
        <end position="433"/>
    </location>
</feature>
<reference evidence="3 4" key="1">
    <citation type="submission" date="2014-11" db="EMBL/GenBank/DDBJ databases">
        <authorList>
            <person name="Zhu J."/>
            <person name="Qi W."/>
            <person name="Song R."/>
        </authorList>
    </citation>
    <scope>NUCLEOTIDE SEQUENCE [LARGE SCALE GENOMIC DNA]</scope>
</reference>
<dbReference type="OrthoDB" id="2016540at2759"/>
<dbReference type="Proteomes" id="UP000041254">
    <property type="component" value="Unassembled WGS sequence"/>
</dbReference>
<feature type="transmembrane region" description="Helical" evidence="2">
    <location>
        <begin position="87"/>
        <end position="114"/>
    </location>
</feature>
<sequence>MAKSREERAAELRAARKRVTLFQQPIRTVANFSVMMHRFTHWLAVYISTHPFTVRLLVPFVVLWVVLRFIPGPHVPYMDEIWLMFRLVVWWVGLGILSSVGLGTGMHSGILFLFPHVYIICTTSEECNNLNFDSRVNMWEGHLEPGQNFPCLQPSPTGTFTDNVTLWGLFLKCWFYCFLWGWGTAIGELPPYAASYAAAKSREADEEFEELQHQIESGTHDWLTSSKRWMINYLQKHGFLGVLLLSSWPNALFDLCGICCGHFLMPFWNFFIAVSIGKGVIKVTGQLAFFLFLFSKLFVESRKAALHFFAPIVERVSFGSITHSKFVHKVNEAIHKVSRGRGQAGAAAGGEEDDGRVTLATLFGYLILVLILYFVMSCFNQFAQQRQKELDDEELNKTYGKVAPSDAATNTTASSEKPPGSPYNLRTRPQKAE</sequence>
<feature type="transmembrane region" description="Helical" evidence="2">
    <location>
        <begin position="357"/>
        <end position="376"/>
    </location>
</feature>
<keyword evidence="2" id="KW-1133">Transmembrane helix</keyword>
<keyword evidence="2" id="KW-0812">Transmembrane</keyword>
<evidence type="ECO:0000256" key="1">
    <source>
        <dbReference type="SAM" id="MobiDB-lite"/>
    </source>
</evidence>
<organism evidence="3 4">
    <name type="scientific">Vitrella brassicaformis (strain CCMP3155)</name>
    <dbReference type="NCBI Taxonomy" id="1169540"/>
    <lineage>
        <taxon>Eukaryota</taxon>
        <taxon>Sar</taxon>
        <taxon>Alveolata</taxon>
        <taxon>Colpodellida</taxon>
        <taxon>Vitrellaceae</taxon>
        <taxon>Vitrella</taxon>
    </lineage>
</organism>
<dbReference type="PhylomeDB" id="A0A0G4EN92"/>
<dbReference type="InParanoid" id="A0A0G4EN92"/>
<keyword evidence="4" id="KW-1185">Reference proteome</keyword>
<dbReference type="VEuPathDB" id="CryptoDB:Vbra_7905"/>
<feature type="transmembrane region" description="Helical" evidence="2">
    <location>
        <begin position="43"/>
        <end position="67"/>
    </location>
</feature>
<evidence type="ECO:0000313" key="3">
    <source>
        <dbReference type="EMBL" id="CEL98301.1"/>
    </source>
</evidence>
<gene>
    <name evidence="3" type="ORF">Vbra_7905</name>
</gene>
<protein>
    <recommendedName>
        <fullName evidence="5">Vacuole membrane protein 1</fullName>
    </recommendedName>
</protein>
<feature type="transmembrane region" description="Helical" evidence="2">
    <location>
        <begin position="270"/>
        <end position="294"/>
    </location>
</feature>
<dbReference type="AlphaFoldDB" id="A0A0G4EN92"/>
<name>A0A0G4EN92_VITBC</name>
<keyword evidence="2" id="KW-0472">Membrane</keyword>
<feature type="transmembrane region" description="Helical" evidence="2">
    <location>
        <begin position="238"/>
        <end position="264"/>
    </location>
</feature>
<dbReference type="EMBL" id="CDMY01000267">
    <property type="protein sequence ID" value="CEL98301.1"/>
    <property type="molecule type" value="Genomic_DNA"/>
</dbReference>
<accession>A0A0G4EN92</accession>
<evidence type="ECO:0000313" key="4">
    <source>
        <dbReference type="Proteomes" id="UP000041254"/>
    </source>
</evidence>
<evidence type="ECO:0008006" key="5">
    <source>
        <dbReference type="Google" id="ProtNLM"/>
    </source>
</evidence>
<dbReference type="STRING" id="1169540.A0A0G4EN92"/>